<dbReference type="RefSeq" id="WP_023093832.1">
    <property type="nucleotide sequence ID" value="NZ_CP027167.1"/>
</dbReference>
<sequence length="256" mass="29023">MKIRSLRALAKMRAYSADPQMVTLSPKALNIPSGVDPLECQSEAIHDFIQRNRWLHENCIIGLHGSDNQLLEPGEVLMSGTRSSLMRCLLRWEALRILPVWVDGFDSLPEDERATRARQLECLDRARHQCLSVDSWYQNDQELYENARAVIRTGHWALENLPPLDGLEWPAGDIFDLKNPSLPAEYVETGYLEGIFSMIERKDRFHGAGGSIPADELFGIALMSPKSGYELLVKLHIQIETNRAEAAYARRQRAIA</sequence>
<evidence type="ECO:0000313" key="1">
    <source>
        <dbReference type="EMBL" id="AVK02504.1"/>
    </source>
</evidence>
<gene>
    <name evidence="1" type="ORF">CSB93_7011</name>
</gene>
<dbReference type="AlphaFoldDB" id="A0A2R3IKT8"/>
<dbReference type="EMBL" id="CP027167">
    <property type="protein sequence ID" value="AVK02504.1"/>
    <property type="molecule type" value="Genomic_DNA"/>
</dbReference>
<evidence type="ECO:0000313" key="2">
    <source>
        <dbReference type="Proteomes" id="UP000238390"/>
    </source>
</evidence>
<proteinExistence type="predicted"/>
<accession>A0A2R3IKT8</accession>
<name>A0A2R3IKT8_9PSED</name>
<reference evidence="1 2" key="1">
    <citation type="submission" date="2018-02" db="EMBL/GenBank/DDBJ databases">
        <title>FDA/CDC Antimicrobial Resistant Isolate Bank Genome Sequencing.</title>
        <authorList>
            <person name="Benahmed F.H."/>
            <person name="Lutgring J.D."/>
            <person name="Yoo B."/>
            <person name="Machado M."/>
            <person name="Brown A."/>
            <person name="McAllister G."/>
            <person name="Perry A."/>
            <person name="Halpin A.L."/>
            <person name="Vavikolanu K."/>
            <person name="Ott S."/>
            <person name="Zhao X."/>
            <person name="Tallon L.J."/>
            <person name="Sadzewicz L."/>
            <person name="Aluvathingal J."/>
            <person name="Nadendla S."/>
            <person name="Voskania-kordi A."/>
            <person name="Simonyan V."/>
            <person name="Patel J."/>
            <person name="Shawar R.M."/>
        </authorList>
    </citation>
    <scope>NUCLEOTIDE SEQUENCE [LARGE SCALE GENOMIC DNA]</scope>
    <source>
        <strain evidence="1 2">AR_0356</strain>
        <plasmid evidence="1 2">unnamed3</plasmid>
    </source>
</reference>
<geneLocation type="plasmid" evidence="1 2">
    <name>unnamed3</name>
</geneLocation>
<dbReference type="Proteomes" id="UP000238390">
    <property type="component" value="Plasmid unnamed3"/>
</dbReference>
<keyword evidence="1" id="KW-0614">Plasmid</keyword>
<organism evidence="1 2">
    <name type="scientific">Pseudomonas paraeruginosa</name>
    <dbReference type="NCBI Taxonomy" id="2994495"/>
    <lineage>
        <taxon>Bacteria</taxon>
        <taxon>Pseudomonadati</taxon>
        <taxon>Pseudomonadota</taxon>
        <taxon>Gammaproteobacteria</taxon>
        <taxon>Pseudomonadales</taxon>
        <taxon>Pseudomonadaceae</taxon>
        <taxon>Pseudomonas</taxon>
    </lineage>
</organism>
<protein>
    <submittedName>
        <fullName evidence="1">Uncharacterized protein</fullName>
    </submittedName>
</protein>
<keyword evidence="2" id="KW-1185">Reference proteome</keyword>